<dbReference type="EMBL" id="CM035418">
    <property type="protein sequence ID" value="KAH7421043.1"/>
    <property type="molecule type" value="Genomic_DNA"/>
</dbReference>
<dbReference type="InterPro" id="IPR011050">
    <property type="entry name" value="Pectin_lyase_fold/virulence"/>
</dbReference>
<dbReference type="SUPFAM" id="SSF51126">
    <property type="entry name" value="Pectin lyase-like"/>
    <property type="match status" value="1"/>
</dbReference>
<dbReference type="PROSITE" id="PS00800">
    <property type="entry name" value="PECTINESTERASE_1"/>
    <property type="match status" value="1"/>
</dbReference>
<accession>A0A8T2TGT1</accession>
<evidence type="ECO:0000256" key="10">
    <source>
        <dbReference type="PROSITE-ProRule" id="PRU10040"/>
    </source>
</evidence>
<comment type="function">
    <text evidence="11">Acts in the modification of cell walls via demethylesterification of cell wall pectin.</text>
</comment>
<evidence type="ECO:0000256" key="8">
    <source>
        <dbReference type="ARBA" id="ARBA00023085"/>
    </source>
</evidence>
<dbReference type="PROSITE" id="PS00503">
    <property type="entry name" value="PECTINESTERASE_2"/>
    <property type="match status" value="1"/>
</dbReference>
<dbReference type="GO" id="GO:0042545">
    <property type="term" value="P:cell wall modification"/>
    <property type="evidence" value="ECO:0007669"/>
    <property type="project" value="UniProtKB-UniRule"/>
</dbReference>
<evidence type="ECO:0000256" key="2">
    <source>
        <dbReference type="ARBA" id="ARBA00005184"/>
    </source>
</evidence>
<dbReference type="GO" id="GO:0045490">
    <property type="term" value="P:pectin catabolic process"/>
    <property type="evidence" value="ECO:0007669"/>
    <property type="project" value="UniProtKB-UniRule"/>
</dbReference>
<evidence type="ECO:0000256" key="12">
    <source>
        <dbReference type="SAM" id="MobiDB-lite"/>
    </source>
</evidence>
<evidence type="ECO:0000313" key="14">
    <source>
        <dbReference type="EMBL" id="KAH7421043.1"/>
    </source>
</evidence>
<comment type="caution">
    <text evidence="14">The sequence shown here is derived from an EMBL/GenBank/DDBJ whole genome shotgun (WGS) entry which is preliminary data.</text>
</comment>
<organism evidence="14 15">
    <name type="scientific">Ceratopteris richardii</name>
    <name type="common">Triangle waterfern</name>
    <dbReference type="NCBI Taxonomy" id="49495"/>
    <lineage>
        <taxon>Eukaryota</taxon>
        <taxon>Viridiplantae</taxon>
        <taxon>Streptophyta</taxon>
        <taxon>Embryophyta</taxon>
        <taxon>Tracheophyta</taxon>
        <taxon>Polypodiopsida</taxon>
        <taxon>Polypodiidae</taxon>
        <taxon>Polypodiales</taxon>
        <taxon>Pteridineae</taxon>
        <taxon>Pteridaceae</taxon>
        <taxon>Parkerioideae</taxon>
        <taxon>Ceratopteris</taxon>
    </lineage>
</organism>
<keyword evidence="11" id="KW-0134">Cell wall</keyword>
<feature type="active site" evidence="10">
    <location>
        <position position="426"/>
    </location>
</feature>
<keyword evidence="7 11" id="KW-0378">Hydrolase</keyword>
<dbReference type="FunFam" id="2.160.20.10:FF:000008">
    <property type="entry name" value="Pectinesterase"/>
    <property type="match status" value="1"/>
</dbReference>
<feature type="compositionally biased region" description="Pro residues" evidence="12">
    <location>
        <begin position="236"/>
        <end position="251"/>
    </location>
</feature>
<dbReference type="InterPro" id="IPR033131">
    <property type="entry name" value="Pectinesterase_Asp_AS"/>
</dbReference>
<evidence type="ECO:0000256" key="3">
    <source>
        <dbReference type="ARBA" id="ARBA00008891"/>
    </source>
</evidence>
<feature type="domain" description="Pectinesterase catalytic" evidence="13">
    <location>
        <begin position="267"/>
        <end position="559"/>
    </location>
</feature>
<feature type="chain" id="PRO_5035969772" description="Pectinesterase" evidence="11">
    <location>
        <begin position="28"/>
        <end position="565"/>
    </location>
</feature>
<evidence type="ECO:0000256" key="7">
    <source>
        <dbReference type="ARBA" id="ARBA00022801"/>
    </source>
</evidence>
<evidence type="ECO:0000256" key="5">
    <source>
        <dbReference type="ARBA" id="ARBA00022525"/>
    </source>
</evidence>
<dbReference type="GO" id="GO:0030599">
    <property type="term" value="F:pectinesterase activity"/>
    <property type="evidence" value="ECO:0007669"/>
    <property type="project" value="UniProtKB-UniRule"/>
</dbReference>
<comment type="catalytic activity">
    <reaction evidence="9 11">
        <text>[(1-&gt;4)-alpha-D-galacturonosyl methyl ester](n) + n H2O = [(1-&gt;4)-alpha-D-galacturonosyl](n) + n methanol + n H(+)</text>
        <dbReference type="Rhea" id="RHEA:22380"/>
        <dbReference type="Rhea" id="RHEA-COMP:14570"/>
        <dbReference type="Rhea" id="RHEA-COMP:14573"/>
        <dbReference type="ChEBI" id="CHEBI:15377"/>
        <dbReference type="ChEBI" id="CHEBI:15378"/>
        <dbReference type="ChEBI" id="CHEBI:17790"/>
        <dbReference type="ChEBI" id="CHEBI:140522"/>
        <dbReference type="ChEBI" id="CHEBI:140523"/>
        <dbReference type="EC" id="3.1.1.11"/>
    </reaction>
</comment>
<dbReference type="Proteomes" id="UP000825935">
    <property type="component" value="Chromosome 13"/>
</dbReference>
<keyword evidence="15" id="KW-1185">Reference proteome</keyword>
<dbReference type="Gene3D" id="2.160.20.10">
    <property type="entry name" value="Single-stranded right-handed beta-helix, Pectin lyase-like"/>
    <property type="match status" value="1"/>
</dbReference>
<dbReference type="Pfam" id="PF01095">
    <property type="entry name" value="Pectinesterase"/>
    <property type="match status" value="1"/>
</dbReference>
<protein>
    <recommendedName>
        <fullName evidence="4 11">Pectinesterase</fullName>
        <ecNumber evidence="4 11">3.1.1.11</ecNumber>
    </recommendedName>
</protein>
<gene>
    <name evidence="14" type="ORF">KP509_13G037400</name>
</gene>
<dbReference type="InterPro" id="IPR000070">
    <property type="entry name" value="Pectinesterase_cat"/>
</dbReference>
<evidence type="ECO:0000313" key="15">
    <source>
        <dbReference type="Proteomes" id="UP000825935"/>
    </source>
</evidence>
<dbReference type="InterPro" id="IPR012334">
    <property type="entry name" value="Pectin_lyas_fold"/>
</dbReference>
<evidence type="ECO:0000256" key="11">
    <source>
        <dbReference type="RuleBase" id="RU000589"/>
    </source>
</evidence>
<keyword evidence="6 11" id="KW-0732">Signal</keyword>
<comment type="pathway">
    <text evidence="2 11">Glycan metabolism; pectin degradation; 2-dehydro-3-deoxy-D-gluconate from pectin: step 1/5.</text>
</comment>
<dbReference type="EC" id="3.1.1.11" evidence="4 11"/>
<comment type="subcellular location">
    <subcellularLocation>
        <location evidence="1">Cell envelope</location>
    </subcellularLocation>
    <subcellularLocation>
        <location evidence="11">Secreted</location>
        <location evidence="11">Cell wall</location>
    </subcellularLocation>
</comment>
<evidence type="ECO:0000256" key="9">
    <source>
        <dbReference type="ARBA" id="ARBA00047928"/>
    </source>
</evidence>
<name>A0A8T2TGT1_CERRI</name>
<evidence type="ECO:0000256" key="4">
    <source>
        <dbReference type="ARBA" id="ARBA00013229"/>
    </source>
</evidence>
<proteinExistence type="inferred from homology"/>
<dbReference type="PANTHER" id="PTHR31321">
    <property type="entry name" value="ACYL-COA THIOESTER HYDROLASE YBHC-RELATED"/>
    <property type="match status" value="1"/>
</dbReference>
<keyword evidence="8 11" id="KW-0063">Aspartyl esterase</keyword>
<keyword evidence="11" id="KW-0961">Cell wall biogenesis/degradation</keyword>
<reference evidence="14" key="1">
    <citation type="submission" date="2021-08" db="EMBL/GenBank/DDBJ databases">
        <title>WGS assembly of Ceratopteris richardii.</title>
        <authorList>
            <person name="Marchant D.B."/>
            <person name="Chen G."/>
            <person name="Jenkins J."/>
            <person name="Shu S."/>
            <person name="Leebens-Mack J."/>
            <person name="Grimwood J."/>
            <person name="Schmutz J."/>
            <person name="Soltis P."/>
            <person name="Soltis D."/>
            <person name="Chen Z.-H."/>
        </authorList>
    </citation>
    <scope>NUCLEOTIDE SEQUENCE</scope>
    <source>
        <strain evidence="14">Whitten #5841</strain>
        <tissue evidence="14">Leaf</tissue>
    </source>
</reference>
<feature type="region of interest" description="Disordered" evidence="12">
    <location>
        <begin position="168"/>
        <end position="258"/>
    </location>
</feature>
<comment type="similarity">
    <text evidence="3">Belongs to the pectinesterase family.</text>
</comment>
<dbReference type="OrthoDB" id="2019149at2759"/>
<dbReference type="InterPro" id="IPR018040">
    <property type="entry name" value="Pectinesterase_Tyr_AS"/>
</dbReference>
<feature type="signal peptide" evidence="11">
    <location>
        <begin position="1"/>
        <end position="27"/>
    </location>
</feature>
<evidence type="ECO:0000256" key="1">
    <source>
        <dbReference type="ARBA" id="ARBA00004196"/>
    </source>
</evidence>
<evidence type="ECO:0000259" key="13">
    <source>
        <dbReference type="Pfam" id="PF01095"/>
    </source>
</evidence>
<keyword evidence="5 11" id="KW-0964">Secreted</keyword>
<sequence length="565" mass="62910">MRTLLLIHVFLSLAAALLLAAPKGAQSDVVDVFSSFEGWVQHIQDTCHPDSEEDGEDDDHLPSRPHQLTDEVFTKVLKAKKNSKLYKQAQEYGEKVIDIGKKVLHDRQLYDDESGYDVYYTYKSHGLHKKKRYGKPYKKQYYKYKPYKRSKQYIYEQPDPETVVYYVDAPPEEDNPTYRPKPKSHDSDYYPSPPKKKGTQPSKPSITYPPPKSSKPLPKTTPSSPPSTPDLTPNPTDEPLPSNMPDPPPGTIPSTIPSVDVSGADVIIVSKDGSGQFSTVQAAIDSVPVPNTKRVVIYVKRGVYREKVLIPSTKPFITLKGENSAMTYIQWDDTASTLGKDGKPLGTYGSASVTVKADDFMALDVSFKNTAPPPASGAIGKQAVALLIEGDRAAFYRCSFYGAQDTLYDKQGRHYYYKCYVEGSIDFIFGDARSLFVKCHLHSIATPDGALTAQNRLQPTENTGYSFAYCMVTGTGSIYLGRAWGAYSRVVFAFTYLDNIILPQGWNDWSIPSNQQTVFYGEYKCFGPGANSAGRAKWSKQLTPEQAKPFLSVAFIDGNQWLVTQ</sequence>
<dbReference type="PANTHER" id="PTHR31321:SF57">
    <property type="entry name" value="PECTINESTERASE 53-RELATED"/>
    <property type="match status" value="1"/>
</dbReference>
<dbReference type="AlphaFoldDB" id="A0A8T2TGT1"/>
<evidence type="ECO:0000256" key="6">
    <source>
        <dbReference type="ARBA" id="ARBA00022729"/>
    </source>
</evidence>